<dbReference type="SUPFAM" id="SSF103515">
    <property type="entry name" value="Autotransporter"/>
    <property type="match status" value="1"/>
</dbReference>
<feature type="region of interest" description="Disordered" evidence="1">
    <location>
        <begin position="1534"/>
        <end position="1572"/>
    </location>
</feature>
<evidence type="ECO:0000313" key="4">
    <source>
        <dbReference type="Proteomes" id="UP000510822"/>
    </source>
</evidence>
<dbReference type="RefSeq" id="WP_180306749.1">
    <property type="nucleotide sequence ID" value="NZ_CP058952.1"/>
</dbReference>
<proteinExistence type="predicted"/>
<name>A0A7D5VC60_9NEIS</name>
<evidence type="ECO:0000256" key="1">
    <source>
        <dbReference type="SAM" id="MobiDB-lite"/>
    </source>
</evidence>
<evidence type="ECO:0000259" key="2">
    <source>
        <dbReference type="PROSITE" id="PS51208"/>
    </source>
</evidence>
<dbReference type="KEGG" id="cfon:HZU75_14685"/>
<protein>
    <submittedName>
        <fullName evidence="3">Putative Ig domain-containing protein</fullName>
    </submittedName>
</protein>
<dbReference type="Gene3D" id="2.60.40.2810">
    <property type="match status" value="1"/>
</dbReference>
<keyword evidence="4" id="KW-1185">Reference proteome</keyword>
<accession>A0A7D5VC60</accession>
<organism evidence="3 4">
    <name type="scientific">Chitinibacter fontanus</name>
    <dbReference type="NCBI Taxonomy" id="1737446"/>
    <lineage>
        <taxon>Bacteria</taxon>
        <taxon>Pseudomonadati</taxon>
        <taxon>Pseudomonadota</taxon>
        <taxon>Betaproteobacteria</taxon>
        <taxon>Neisseriales</taxon>
        <taxon>Chitinibacteraceae</taxon>
        <taxon>Chitinibacter</taxon>
    </lineage>
</organism>
<dbReference type="Gene3D" id="2.60.40.3440">
    <property type="match status" value="2"/>
</dbReference>
<reference evidence="3 4" key="1">
    <citation type="journal article" date="2016" name="Int. J. Syst. Evol. Microbiol.">
        <title>Chitinibacter fontanus sp. nov., isolated from a spring.</title>
        <authorList>
            <person name="Sheu S.Y."/>
            <person name="Li Y.S."/>
            <person name="Young C.C."/>
            <person name="Chen W.M."/>
        </authorList>
    </citation>
    <scope>NUCLEOTIDE SEQUENCE [LARGE SCALE GENOMIC DNA]</scope>
    <source>
        <strain evidence="3 4">STM-7</strain>
    </source>
</reference>
<sequence length="1856" mass="185735">MIKLRNAIVGNAMKEGGRMMATWRCAVSEEYKQALSKICDWILRNVLRAPVMLLAMLSFFSQLSSAVVPDPGCSFTIYATTSSLVNYQLKAPMLGNCDPTFSGIFTAVPSEAHVMPISTTFGAQLTINDSSGYYTANNAYLFTYQPTAMTGTDTATFYAYNAALTNYQQNTVTINVVAPVSYSPASPPAGQVGSAYNQSLASATGGTGSKTYSLTSGSLPAGITLASNGTLSGTPTAGGSFNFTVTATDSSGAPGPFTATSSTLTLVIASLVYTPASPAAAAVGTAYSQSVATPISGGTSPYTYALASGSLPAGISLASNGTLSGTPTAGGTFNFTVKATDSASANVTSGSLTLSVAAPTIIYAPANPAGATVGAAYSQSMAGASGGTAPYTYAVTAGSLPAGMSLTSNGTLAGTPTAGGTFNFTVTATDSSTGTGPYSQSSASRTLTVAAPTVAYAPSNPAGGTVAAAYSQSLAGASGGTAPYTYAVTAGSLPAGLSLASSGTLSGTPTAGGTFNFTVTATDSSTGTGPYSHSSSSLSLNIAGPTISYAPSSPAAGNAGVAYNQSLSGASGGSAPYTYALTSGSLPAGLSLASNGTLSGTPTAAGNFSFVVTATDSSTGTGPYTHSSSALSLAIGSPTLSLSPASLTAASVGNTTNQTITASGGTSTYTYAVTAGSLPAGLTLSSGGVLSGTPTGGGTFNFTVTATDSTTGTGSPFTGSRAYTLTVNVPTISVSPALLSAVSAGTTVSGSITASGGTNTYSYAVTAGSLPPGVSLSAAGVLSGKATAVGTYNFTVTATDSSTGTGPYSGSRVYAWTVNAPTLTISPVSGSNLSGSALTAYSQAFAVSGGNGPYTYGIVINSGSLPSGLSFSTSTGVLSGTPTTSGTANFTVTATDASTGAGSPFSVSGTYTLTIGVPTVVVAPAGSISNPVIGTAYSQSFTASGANAPYSYVVSSGVLPAGLTLSAGGVLSGNPTQTGTFSFTIQATDTNSFSGTRAYSVTVAAPTLTLTPASLPNGNPSVSYNQTISASGGSAPYSFAVTAGTLPTGLTLNPTTGAITGTPTVLNTFNFTVTATDSTTGTGAPFTTANSYSVVINMLPPVAGAKTANTLSNTPVQIDLAPVITGGVPASAAIVAAPAHGNAVMSGFQVTYTPTAGFVGTDSFTYTATNASGTSATATVTVTVASSLSPPIAGTVNLTFAANSKANPVTPNLSGGITTSLAVVSTPAHGTVAINGTNMSYTPAEGYFGADSFTYTASNAAGTSAPATVSITIPQPLPVARSLDKSVTLNSSNNIQLPIDGVVESIIIVTPPLHGTLTISSMGKGATQANAAPSAIVGPTVLYIPQQGYIGPDSFAYIARNAAGSSEVATVSLQVTPPPPVLGAVNGVVLPGKSIAMDVTAQATGGPFTGLRIVTQPVVGSVVVEGNNIIYSAPADYSGKVSKISIGYELSNVYGTSQGLATVTIDGRPDPSKDAEVNGLLNAQAESSRRFADAQVKNFSRRMESLHTDGWGGAQFGLSLGPISLNGISRKAANTKDVNSEAAPVSKCLDKSSEQSIHTKKPLSQATCDDNLPSLTDDRNDLGFWSGGGVDFGQRNAANGQEGHGFRTDGISMGADYRVSSWLSLGIGAGYGRDVSDVGNNGSKSKASNSVIALYGTLRPAEKFFIDALMGYSQLNFDLKRYQADINSFATGTRDGRQLFGAIIGGYELRGENWALSSYGRLDSMSTSLDAYSENAAENALYFEKQTLRTNSATLGASLQGRIEFSSSSLQPHVRLEFRHHFEGSDSANLRYADLGISGVLYRTNLIRAERNQAMIEIGAKLCLKNDLSLTIDYDASLDNSSGYSHSIRSGLEFLF</sequence>
<dbReference type="Pfam" id="PF05345">
    <property type="entry name" value="He_PIG"/>
    <property type="match status" value="10"/>
</dbReference>
<feature type="domain" description="Autotransporter" evidence="2">
    <location>
        <begin position="1577"/>
        <end position="1856"/>
    </location>
</feature>
<dbReference type="GO" id="GO:0005509">
    <property type="term" value="F:calcium ion binding"/>
    <property type="evidence" value="ECO:0007669"/>
    <property type="project" value="InterPro"/>
</dbReference>
<evidence type="ECO:0000313" key="3">
    <source>
        <dbReference type="EMBL" id="QLI82673.1"/>
    </source>
</evidence>
<dbReference type="Gene3D" id="2.60.40.10">
    <property type="entry name" value="Immunoglobulins"/>
    <property type="match status" value="10"/>
</dbReference>
<dbReference type="EMBL" id="CP058952">
    <property type="protein sequence ID" value="QLI82673.1"/>
    <property type="molecule type" value="Genomic_DNA"/>
</dbReference>
<dbReference type="Gene3D" id="2.40.128.130">
    <property type="entry name" value="Autotransporter beta-domain"/>
    <property type="match status" value="1"/>
</dbReference>
<gene>
    <name evidence="3" type="ORF">HZU75_14685</name>
</gene>
<dbReference type="SMART" id="SM00869">
    <property type="entry name" value="Autotransporter"/>
    <property type="match status" value="1"/>
</dbReference>
<dbReference type="InterPro" id="IPR015919">
    <property type="entry name" value="Cadherin-like_sf"/>
</dbReference>
<dbReference type="InterPro" id="IPR005546">
    <property type="entry name" value="Autotransporte_beta"/>
</dbReference>
<dbReference type="Proteomes" id="UP000510822">
    <property type="component" value="Chromosome"/>
</dbReference>
<dbReference type="InterPro" id="IPR013783">
    <property type="entry name" value="Ig-like_fold"/>
</dbReference>
<dbReference type="Pfam" id="PF17963">
    <property type="entry name" value="Big_9"/>
    <property type="match status" value="2"/>
</dbReference>
<dbReference type="GO" id="GO:0016020">
    <property type="term" value="C:membrane"/>
    <property type="evidence" value="ECO:0007669"/>
    <property type="project" value="InterPro"/>
</dbReference>
<dbReference type="PROSITE" id="PS51208">
    <property type="entry name" value="AUTOTRANSPORTER"/>
    <property type="match status" value="1"/>
</dbReference>
<dbReference type="PANTHER" id="PTHR37494">
    <property type="entry name" value="HEMAGGLUTININ"/>
    <property type="match status" value="1"/>
</dbReference>
<dbReference type="InterPro" id="IPR036709">
    <property type="entry name" value="Autotransporte_beta_dom_sf"/>
</dbReference>
<dbReference type="PANTHER" id="PTHR37494:SF1">
    <property type="entry name" value="STAPHYLOCOCCUS AUREUS SURFACE PROTEIN A"/>
    <property type="match status" value="1"/>
</dbReference>
<dbReference type="Pfam" id="PF03797">
    <property type="entry name" value="Autotransporter"/>
    <property type="match status" value="1"/>
</dbReference>
<dbReference type="SUPFAM" id="SSF49313">
    <property type="entry name" value="Cadherin-like"/>
    <property type="match status" value="9"/>
</dbReference>